<dbReference type="Pfam" id="PF01381">
    <property type="entry name" value="HTH_3"/>
    <property type="match status" value="1"/>
</dbReference>
<dbReference type="InterPro" id="IPR001387">
    <property type="entry name" value="Cro/C1-type_HTH"/>
</dbReference>
<evidence type="ECO:0000313" key="3">
    <source>
        <dbReference type="Proteomes" id="UP000586305"/>
    </source>
</evidence>
<dbReference type="EMBL" id="JABBPG010000002">
    <property type="protein sequence ID" value="NOU49992.1"/>
    <property type="molecule type" value="Genomic_DNA"/>
</dbReference>
<protein>
    <submittedName>
        <fullName evidence="2">Helix-turn-helix transcriptional regulator</fullName>
    </submittedName>
</protein>
<keyword evidence="3" id="KW-1185">Reference proteome</keyword>
<evidence type="ECO:0000259" key="1">
    <source>
        <dbReference type="PROSITE" id="PS50943"/>
    </source>
</evidence>
<dbReference type="CDD" id="cd00093">
    <property type="entry name" value="HTH_XRE"/>
    <property type="match status" value="1"/>
</dbReference>
<feature type="domain" description="HTH cro/C1-type" evidence="1">
    <location>
        <begin position="18"/>
        <end position="65"/>
    </location>
</feature>
<dbReference type="GO" id="GO:0003677">
    <property type="term" value="F:DNA binding"/>
    <property type="evidence" value="ECO:0007669"/>
    <property type="project" value="InterPro"/>
</dbReference>
<dbReference type="PROSITE" id="PS50943">
    <property type="entry name" value="HTH_CROC1"/>
    <property type="match status" value="1"/>
</dbReference>
<name>A0A849V9H2_9GAMM</name>
<accession>A0A849V9H2</accession>
<comment type="caution">
    <text evidence="2">The sequence shown here is derived from an EMBL/GenBank/DDBJ whole genome shotgun (WGS) entry which is preliminary data.</text>
</comment>
<dbReference type="Gene3D" id="1.10.260.40">
    <property type="entry name" value="lambda repressor-like DNA-binding domains"/>
    <property type="match status" value="1"/>
</dbReference>
<evidence type="ECO:0000313" key="2">
    <source>
        <dbReference type="EMBL" id="NOU49992.1"/>
    </source>
</evidence>
<proteinExistence type="predicted"/>
<organism evidence="2 3">
    <name type="scientific">Pseudoalteromonas caenipelagi</name>
    <dbReference type="NCBI Taxonomy" id="2726988"/>
    <lineage>
        <taxon>Bacteria</taxon>
        <taxon>Pseudomonadati</taxon>
        <taxon>Pseudomonadota</taxon>
        <taxon>Gammaproteobacteria</taxon>
        <taxon>Alteromonadales</taxon>
        <taxon>Pseudoalteromonadaceae</taxon>
        <taxon>Pseudoalteromonas</taxon>
    </lineage>
</organism>
<dbReference type="SUPFAM" id="SSF47413">
    <property type="entry name" value="lambda repressor-like DNA-binding domains"/>
    <property type="match status" value="1"/>
</dbReference>
<reference evidence="2 3" key="1">
    <citation type="submission" date="2020-04" db="EMBL/GenBank/DDBJ databases">
        <title>Pseudoalteromonas caenipelagi sp. nov., isolated from a tidal flat.</title>
        <authorList>
            <person name="Park S."/>
            <person name="Yoon J.-H."/>
        </authorList>
    </citation>
    <scope>NUCLEOTIDE SEQUENCE [LARGE SCALE GENOMIC DNA]</scope>
    <source>
        <strain evidence="2 3">JBTF-M23</strain>
    </source>
</reference>
<gene>
    <name evidence="2" type="ORF">HG263_05505</name>
</gene>
<dbReference type="InterPro" id="IPR010982">
    <property type="entry name" value="Lambda_DNA-bd_dom_sf"/>
</dbReference>
<dbReference type="RefSeq" id="WP_171625074.1">
    <property type="nucleotide sequence ID" value="NZ_JABBPG010000002.1"/>
</dbReference>
<dbReference type="AlphaFoldDB" id="A0A849V9H2"/>
<sequence>MKLLSTTILGMLRTAGGKKRSQTDMAKLAEVSLRTYQNWESGVSNVPLHKYVQLCVKLSVEPSQLIPSLSALVRGGEQAGIEEIDKVDQTKHE</sequence>
<dbReference type="Proteomes" id="UP000586305">
    <property type="component" value="Unassembled WGS sequence"/>
</dbReference>